<keyword evidence="3" id="KW-1185">Reference proteome</keyword>
<dbReference type="Proteomes" id="UP000223730">
    <property type="component" value="Genome"/>
</dbReference>
<protein>
    <submittedName>
        <fullName evidence="2">Distal tail protein</fullName>
    </submittedName>
</protein>
<evidence type="ECO:0000259" key="1">
    <source>
        <dbReference type="Pfam" id="PF05709"/>
    </source>
</evidence>
<feature type="domain" description="Siphovirus-type tail component RIFT-related" evidence="1">
    <location>
        <begin position="26"/>
        <end position="137"/>
    </location>
</feature>
<dbReference type="NCBIfam" id="TIGR01633">
    <property type="entry name" value="phi3626_gp14_N"/>
    <property type="match status" value="1"/>
</dbReference>
<evidence type="ECO:0000313" key="2">
    <source>
        <dbReference type="EMBL" id="ARU13312.1"/>
    </source>
</evidence>
<dbReference type="Pfam" id="PF05709">
    <property type="entry name" value="Sipho_tail"/>
    <property type="match status" value="1"/>
</dbReference>
<name>A0A286QN53_9CAUD</name>
<evidence type="ECO:0000313" key="3">
    <source>
        <dbReference type="Proteomes" id="UP000223730"/>
    </source>
</evidence>
<gene>
    <name evidence="2" type="ORF">P4761_19</name>
</gene>
<sequence length="513" mass="58207">MALFQFNGYDLNKYFKLIKVEHEIGNEHSISTDSAPSIGVNVQKVEIGAKKIKLTVSLATRDLADMTFIDPNEPAPIDRVQFYRVREEAARVLHTKKAVKLYLPTEPDRYYLALVKGEVSLKGISDWYDEATIEFIVPDGVAHSTTYKRVTDYQEKDGKMIFSIDNEGSTDAYPIITLKANSENGYYGLVSDKFAFEAGNVEEADGKIVSKSEVLYDFRGDRIPQAFAKGAKNVGITNVPEELHGILEIQNIWGRPHLALGNPDARINQRIQTATLTLDIPPDSRGDVGALNEYIWWRQIFWAGDISQYGFLKLTVSDADGNFLYGVETFKRSLGLASEYNVLASDGNGGFKILKQWIFQANHIEVHNPFNEPRGWSDIKREDDKVTFYWWGSYNPFIIPEIKGKKSAKIHLTISNIPSKPFVTHAYFDELLYIKTNNDFFEDIPNRYIQGSNLVINSEDDTLTLNNLPNLNEIVDGSLWPVFPPGQSELELIQSPWAKKKPSVTIEFEERWI</sequence>
<dbReference type="EMBL" id="KY705258">
    <property type="protein sequence ID" value="ARU13312.1"/>
    <property type="molecule type" value="Genomic_DNA"/>
</dbReference>
<dbReference type="InterPro" id="IPR006520">
    <property type="entry name" value="Dit_BPSPP_N"/>
</dbReference>
<dbReference type="Gene3D" id="2.40.30.200">
    <property type="match status" value="1"/>
</dbReference>
<accession>A0A286QN53</accession>
<reference evidence="2 3" key="1">
    <citation type="journal article" date="2017" name="Front. Microbiol.">
        <title>Global Survey and Genome Exploration of Bacteriophages Infecting the Lactic Acid Bacterium Streptococcus thermophilus.</title>
        <authorList>
            <person name="McDonnell B."/>
            <person name="Mahony J."/>
            <person name="Hanemaaijer L."/>
            <person name="Neve H."/>
            <person name="Noben J.-P."/>
            <person name="Lugli G.A."/>
            <person name="Ventura M."/>
            <person name="Kouwen T.R."/>
            <person name="van Sinderen D."/>
        </authorList>
    </citation>
    <scope>NUCLEOTIDE SEQUENCE [LARGE SCALE GENOMIC DNA]</scope>
</reference>
<proteinExistence type="predicted"/>
<organism evidence="2 3">
    <name type="scientific">Streptococcus phage P4761</name>
    <dbReference type="NCBI Taxonomy" id="1971417"/>
    <lineage>
        <taxon>Viruses</taxon>
        <taxon>Duplodnaviria</taxon>
        <taxon>Heunggongvirae</taxon>
        <taxon>Uroviricota</taxon>
        <taxon>Caudoviricetes</taxon>
        <taxon>Aliceevansviridae</taxon>
        <taxon>Brussowvirus</taxon>
        <taxon>Brussowvirus P4761</taxon>
    </lineage>
</organism>
<dbReference type="InterPro" id="IPR008841">
    <property type="entry name" value="Siphovirus-type_tail_N"/>
</dbReference>